<proteinExistence type="predicted"/>
<accession>A0A176S6J4</accession>
<evidence type="ECO:0000313" key="1">
    <source>
        <dbReference type="EMBL" id="OAD23693.1"/>
    </source>
</evidence>
<comment type="caution">
    <text evidence="1">The sequence shown here is derived from an EMBL/GenBank/DDBJ whole genome shotgun (WGS) entry which is preliminary data.</text>
</comment>
<dbReference type="EMBL" id="LUTY01000211">
    <property type="protein sequence ID" value="OAD23693.1"/>
    <property type="molecule type" value="Genomic_DNA"/>
</dbReference>
<sequence>MIVTNSFEVNTGDAGWSRFGDRHIRHCADWIIFAIINDKLSFQFRDISRWQ</sequence>
<gene>
    <name evidence="1" type="ORF">THIOM_000467</name>
</gene>
<reference evidence="1 2" key="1">
    <citation type="submission" date="2016-05" db="EMBL/GenBank/DDBJ databases">
        <title>Single-cell genome of chain-forming Candidatus Thiomargarita nelsonii and comparison to other large sulfur-oxidizing bacteria.</title>
        <authorList>
            <person name="Winkel M."/>
            <person name="Salman V."/>
            <person name="Woyke T."/>
            <person name="Schulz-Vogt H."/>
            <person name="Richter M."/>
            <person name="Flood B."/>
            <person name="Bailey J."/>
            <person name="Amann R."/>
            <person name="Mussmann M."/>
        </authorList>
    </citation>
    <scope>NUCLEOTIDE SEQUENCE [LARGE SCALE GENOMIC DNA]</scope>
    <source>
        <strain evidence="1 2">THI036</strain>
    </source>
</reference>
<dbReference type="Proteomes" id="UP000076962">
    <property type="component" value="Unassembled WGS sequence"/>
</dbReference>
<name>A0A176S6J4_9GAMM</name>
<organism evidence="1 2">
    <name type="scientific">Candidatus Thiomargarita nelsonii</name>
    <dbReference type="NCBI Taxonomy" id="1003181"/>
    <lineage>
        <taxon>Bacteria</taxon>
        <taxon>Pseudomonadati</taxon>
        <taxon>Pseudomonadota</taxon>
        <taxon>Gammaproteobacteria</taxon>
        <taxon>Thiotrichales</taxon>
        <taxon>Thiotrichaceae</taxon>
        <taxon>Thiomargarita</taxon>
    </lineage>
</organism>
<protein>
    <submittedName>
        <fullName evidence="1">Uncharacterized protein</fullName>
    </submittedName>
</protein>
<keyword evidence="2" id="KW-1185">Reference proteome</keyword>
<dbReference type="AlphaFoldDB" id="A0A176S6J4"/>
<evidence type="ECO:0000313" key="2">
    <source>
        <dbReference type="Proteomes" id="UP000076962"/>
    </source>
</evidence>